<dbReference type="AlphaFoldDB" id="A0A7I9Y2R8"/>
<name>A0A7I9Y2R8_9MYCO</name>
<dbReference type="EMBL" id="BLKW01000004">
    <property type="protein sequence ID" value="GFG76330.1"/>
    <property type="molecule type" value="Genomic_DNA"/>
</dbReference>
<protein>
    <submittedName>
        <fullName evidence="1">Uncharacterized protein</fullName>
    </submittedName>
</protein>
<dbReference type="Proteomes" id="UP000465361">
    <property type="component" value="Unassembled WGS sequence"/>
</dbReference>
<evidence type="ECO:0000313" key="1">
    <source>
        <dbReference type="EMBL" id="GFG76330.1"/>
    </source>
</evidence>
<keyword evidence="2" id="KW-1185">Reference proteome</keyword>
<sequence length="129" mass="14118">MPEAPLETTTHCSQDGQVDGLLHPRYKLTAQCFAYVGNAANTRSWKLPYRTEAGAIDLRRLPGAINAVLKSYRGVRVDIPEAAIPDVLVRLARAAKIAGRFDGTLRDEPANCYELLAVILAQEGRLSEV</sequence>
<evidence type="ECO:0000313" key="2">
    <source>
        <dbReference type="Proteomes" id="UP000465361"/>
    </source>
</evidence>
<gene>
    <name evidence="1" type="ORF">MBOT_36950</name>
</gene>
<reference evidence="1 2" key="1">
    <citation type="journal article" date="2019" name="Emerg. Microbes Infect.">
        <title>Comprehensive subspecies identification of 175 nontuberculous mycobacteria species based on 7547 genomic profiles.</title>
        <authorList>
            <person name="Matsumoto Y."/>
            <person name="Kinjo T."/>
            <person name="Motooka D."/>
            <person name="Nabeya D."/>
            <person name="Jung N."/>
            <person name="Uechi K."/>
            <person name="Horii T."/>
            <person name="Iida T."/>
            <person name="Fujita J."/>
            <person name="Nakamura S."/>
        </authorList>
    </citation>
    <scope>NUCLEOTIDE SEQUENCE [LARGE SCALE GENOMIC DNA]</scope>
    <source>
        <strain evidence="1 2">JCM 17322</strain>
    </source>
</reference>
<proteinExistence type="predicted"/>
<comment type="caution">
    <text evidence="1">The sequence shown here is derived from an EMBL/GenBank/DDBJ whole genome shotgun (WGS) entry which is preliminary data.</text>
</comment>
<organism evidence="1 2">
    <name type="scientific">Mycobacterium botniense</name>
    <dbReference type="NCBI Taxonomy" id="84962"/>
    <lineage>
        <taxon>Bacteria</taxon>
        <taxon>Bacillati</taxon>
        <taxon>Actinomycetota</taxon>
        <taxon>Actinomycetes</taxon>
        <taxon>Mycobacteriales</taxon>
        <taxon>Mycobacteriaceae</taxon>
        <taxon>Mycobacterium</taxon>
    </lineage>
</organism>
<accession>A0A7I9Y2R8</accession>